<proteinExistence type="predicted"/>
<dbReference type="OrthoDB" id="2115692at2759"/>
<dbReference type="GO" id="GO:0016747">
    <property type="term" value="F:acyltransferase activity, transferring groups other than amino-acyl groups"/>
    <property type="evidence" value="ECO:0007669"/>
    <property type="project" value="InterPro"/>
</dbReference>
<name>Q5AX09_EMENI</name>
<dbReference type="PROSITE" id="PS51186">
    <property type="entry name" value="GNAT"/>
    <property type="match status" value="1"/>
</dbReference>
<dbReference type="AlphaFoldDB" id="Q5AX09"/>
<evidence type="ECO:0000313" key="3">
    <source>
        <dbReference type="Proteomes" id="UP000000560"/>
    </source>
</evidence>
<dbReference type="InParanoid" id="Q5AX09"/>
<dbReference type="GeneID" id="2869823"/>
<protein>
    <recommendedName>
        <fullName evidence="1">N-acetyltransferase domain-containing protein</fullName>
    </recommendedName>
</protein>
<dbReference type="Gene3D" id="3.40.630.30">
    <property type="match status" value="1"/>
</dbReference>
<dbReference type="Proteomes" id="UP000000560">
    <property type="component" value="Chromosome IV"/>
</dbReference>
<reference evidence="3" key="1">
    <citation type="journal article" date="2005" name="Nature">
        <title>Sequencing of Aspergillus nidulans and comparative analysis with A. fumigatus and A. oryzae.</title>
        <authorList>
            <person name="Galagan J.E."/>
            <person name="Calvo S.E."/>
            <person name="Cuomo C."/>
            <person name="Ma L.J."/>
            <person name="Wortman J.R."/>
            <person name="Batzoglou S."/>
            <person name="Lee S.I."/>
            <person name="Basturkmen M."/>
            <person name="Spevak C.C."/>
            <person name="Clutterbuck J."/>
            <person name="Kapitonov V."/>
            <person name="Jurka J."/>
            <person name="Scazzocchio C."/>
            <person name="Farman M."/>
            <person name="Butler J."/>
            <person name="Purcell S."/>
            <person name="Harris S."/>
            <person name="Braus G.H."/>
            <person name="Draht O."/>
            <person name="Busch S."/>
            <person name="D'Enfert C."/>
            <person name="Bouchier C."/>
            <person name="Goldman G.H."/>
            <person name="Bell-Pedersen D."/>
            <person name="Griffiths-Jones S."/>
            <person name="Doonan J.H."/>
            <person name="Yu J."/>
            <person name="Vienken K."/>
            <person name="Pain A."/>
            <person name="Freitag M."/>
            <person name="Selker E.U."/>
            <person name="Archer D.B."/>
            <person name="Penalva M.A."/>
            <person name="Oakley B.R."/>
            <person name="Momany M."/>
            <person name="Tanaka T."/>
            <person name="Kumagai T."/>
            <person name="Asai K."/>
            <person name="Machida M."/>
            <person name="Nierman W.C."/>
            <person name="Denning D.W."/>
            <person name="Caddick M."/>
            <person name="Hynes M."/>
            <person name="Paoletti M."/>
            <person name="Fischer R."/>
            <person name="Miller B."/>
            <person name="Dyer P."/>
            <person name="Sachs M.S."/>
            <person name="Osmani S.A."/>
            <person name="Birren B.W."/>
        </authorList>
    </citation>
    <scope>NUCLEOTIDE SEQUENCE [LARGE SCALE GENOMIC DNA]</scope>
    <source>
        <strain evidence="3">FGSC A4 / ATCC 38163 / CBS 112.46 / NRRL 194 / M139</strain>
    </source>
</reference>
<dbReference type="eggNOG" id="ENOG502SC13">
    <property type="taxonomic scope" value="Eukaryota"/>
</dbReference>
<sequence length="128" mass="14435">MPAAECEAFFEIEERARRRVMEGLKHYYLDTLVVHPNYQRRGAGSMLVQWDCGLADEEGVALYADASRAGAPLYERFGFVDESKGDSGQAEVASMIRRALPTTQAYNMTLSNYRRLNIPVPLQLGYKP</sequence>
<dbReference type="HOGENOM" id="CLU_160820_0_0_1"/>
<evidence type="ECO:0000259" key="1">
    <source>
        <dbReference type="PROSITE" id="PS51186"/>
    </source>
</evidence>
<gene>
    <name evidence="2" type="ORF">ANIA_07171</name>
</gene>
<feature type="domain" description="N-acetyltransferase" evidence="1">
    <location>
        <begin position="1"/>
        <end position="113"/>
    </location>
</feature>
<dbReference type="InterPro" id="IPR016181">
    <property type="entry name" value="Acyl_CoA_acyltransferase"/>
</dbReference>
<keyword evidence="3" id="KW-1185">Reference proteome</keyword>
<evidence type="ECO:0000313" key="2">
    <source>
        <dbReference type="EMBL" id="CBF78933.1"/>
    </source>
</evidence>
<dbReference type="PANTHER" id="PTHR42791:SF17">
    <property type="entry name" value="ACETYLTRANSFERASE, GNAT FAMILY FAMILY (AFU_ORTHOLOGUE AFUA_8G05690)"/>
    <property type="match status" value="1"/>
</dbReference>
<dbReference type="SUPFAM" id="SSF55729">
    <property type="entry name" value="Acyl-CoA N-acyltransferases (Nat)"/>
    <property type="match status" value="1"/>
</dbReference>
<dbReference type="Pfam" id="PF13508">
    <property type="entry name" value="Acetyltransf_7"/>
    <property type="match status" value="1"/>
</dbReference>
<reference evidence="3" key="2">
    <citation type="journal article" date="2009" name="Fungal Genet. Biol.">
        <title>The 2008 update of the Aspergillus nidulans genome annotation: a community effort.</title>
        <authorList>
            <person name="Wortman J.R."/>
            <person name="Gilsenan J.M."/>
            <person name="Joardar V."/>
            <person name="Deegan J."/>
            <person name="Clutterbuck J."/>
            <person name="Andersen M.R."/>
            <person name="Archer D."/>
            <person name="Bencina M."/>
            <person name="Braus G."/>
            <person name="Coutinho P."/>
            <person name="von Dohren H."/>
            <person name="Doonan J."/>
            <person name="Driessen A.J."/>
            <person name="Durek P."/>
            <person name="Espeso E."/>
            <person name="Fekete E."/>
            <person name="Flipphi M."/>
            <person name="Estrada C.G."/>
            <person name="Geysens S."/>
            <person name="Goldman G."/>
            <person name="de Groot P.W."/>
            <person name="Hansen K."/>
            <person name="Harris S.D."/>
            <person name="Heinekamp T."/>
            <person name="Helmstaedt K."/>
            <person name="Henrissat B."/>
            <person name="Hofmann G."/>
            <person name="Homan T."/>
            <person name="Horio T."/>
            <person name="Horiuchi H."/>
            <person name="James S."/>
            <person name="Jones M."/>
            <person name="Karaffa L."/>
            <person name="Karanyi Z."/>
            <person name="Kato M."/>
            <person name="Keller N."/>
            <person name="Kelly D.E."/>
            <person name="Kiel J.A."/>
            <person name="Kim J.M."/>
            <person name="van der Klei I.J."/>
            <person name="Klis F.M."/>
            <person name="Kovalchuk A."/>
            <person name="Krasevec N."/>
            <person name="Kubicek C.P."/>
            <person name="Liu B."/>
            <person name="Maccabe A."/>
            <person name="Meyer V."/>
            <person name="Mirabito P."/>
            <person name="Miskei M."/>
            <person name="Mos M."/>
            <person name="Mullins J."/>
            <person name="Nelson D.R."/>
            <person name="Nielsen J."/>
            <person name="Oakley B.R."/>
            <person name="Osmani S.A."/>
            <person name="Pakula T."/>
            <person name="Paszewski A."/>
            <person name="Paulsen I."/>
            <person name="Pilsyk S."/>
            <person name="Pocsi I."/>
            <person name="Punt P.J."/>
            <person name="Ram A.F."/>
            <person name="Ren Q."/>
            <person name="Robellet X."/>
            <person name="Robson G."/>
            <person name="Seiboth B."/>
            <person name="van Solingen P."/>
            <person name="Specht T."/>
            <person name="Sun J."/>
            <person name="Taheri-Talesh N."/>
            <person name="Takeshita N."/>
            <person name="Ussery D."/>
            <person name="vanKuyk P.A."/>
            <person name="Visser H."/>
            <person name="van de Vondervoort P.J."/>
            <person name="de Vries R.P."/>
            <person name="Walton J."/>
            <person name="Xiang X."/>
            <person name="Xiong Y."/>
            <person name="Zeng A.P."/>
            <person name="Brandt B.W."/>
            <person name="Cornell M.J."/>
            <person name="van den Hondel C.A."/>
            <person name="Visser J."/>
            <person name="Oliver S.G."/>
            <person name="Turner G."/>
        </authorList>
    </citation>
    <scope>GENOME REANNOTATION</scope>
    <source>
        <strain evidence="3">FGSC A4 / ATCC 38163 / CBS 112.46 / NRRL 194 / M139</strain>
    </source>
</reference>
<dbReference type="KEGG" id="ani:ANIA_07171"/>
<accession>C8VD52</accession>
<dbReference type="InterPro" id="IPR052523">
    <property type="entry name" value="Trichothecene_AcTrans"/>
</dbReference>
<dbReference type="PANTHER" id="PTHR42791">
    <property type="entry name" value="GNAT FAMILY ACETYLTRANSFERASE"/>
    <property type="match status" value="1"/>
</dbReference>
<dbReference type="InterPro" id="IPR000182">
    <property type="entry name" value="GNAT_dom"/>
</dbReference>
<accession>Q5AX09</accession>
<dbReference type="CDD" id="cd04301">
    <property type="entry name" value="NAT_SF"/>
    <property type="match status" value="1"/>
</dbReference>
<dbReference type="RefSeq" id="XP_664775.1">
    <property type="nucleotide sequence ID" value="XM_659683.1"/>
</dbReference>
<organism evidence="2 3">
    <name type="scientific">Emericella nidulans (strain FGSC A4 / ATCC 38163 / CBS 112.46 / NRRL 194 / M139)</name>
    <name type="common">Aspergillus nidulans</name>
    <dbReference type="NCBI Taxonomy" id="227321"/>
    <lineage>
        <taxon>Eukaryota</taxon>
        <taxon>Fungi</taxon>
        <taxon>Dikarya</taxon>
        <taxon>Ascomycota</taxon>
        <taxon>Pezizomycotina</taxon>
        <taxon>Eurotiomycetes</taxon>
        <taxon>Eurotiomycetidae</taxon>
        <taxon>Eurotiales</taxon>
        <taxon>Aspergillaceae</taxon>
        <taxon>Aspergillus</taxon>
        <taxon>Aspergillus subgen. Nidulantes</taxon>
    </lineage>
</organism>
<dbReference type="EMBL" id="BN001304">
    <property type="protein sequence ID" value="CBF78933.1"/>
    <property type="molecule type" value="Genomic_DNA"/>
</dbReference>